<feature type="compositionally biased region" description="Basic and acidic residues" evidence="2">
    <location>
        <begin position="1"/>
        <end position="10"/>
    </location>
</feature>
<comment type="similarity">
    <text evidence="1">Belongs to the MDFI family.</text>
</comment>
<protein>
    <recommendedName>
        <fullName evidence="5">MyoD family inhibitor domain-containing protein</fullName>
    </recommendedName>
</protein>
<name>A0A151MKC3_ALLMI</name>
<evidence type="ECO:0000313" key="3">
    <source>
        <dbReference type="EMBL" id="KYO24972.1"/>
    </source>
</evidence>
<evidence type="ECO:0000256" key="2">
    <source>
        <dbReference type="SAM" id="MobiDB-lite"/>
    </source>
</evidence>
<dbReference type="EMBL" id="AKHW03005996">
    <property type="protein sequence ID" value="KYO24972.1"/>
    <property type="molecule type" value="Genomic_DNA"/>
</dbReference>
<evidence type="ECO:0008006" key="5">
    <source>
        <dbReference type="Google" id="ProtNLM"/>
    </source>
</evidence>
<feature type="compositionally biased region" description="Polar residues" evidence="2">
    <location>
        <begin position="11"/>
        <end position="20"/>
    </location>
</feature>
<dbReference type="Proteomes" id="UP000050525">
    <property type="component" value="Unassembled WGS sequence"/>
</dbReference>
<dbReference type="InterPro" id="IPR026134">
    <property type="entry name" value="MDFI/MDFIC"/>
</dbReference>
<dbReference type="GO" id="GO:0010468">
    <property type="term" value="P:regulation of gene expression"/>
    <property type="evidence" value="ECO:0007669"/>
    <property type="project" value="UniProtKB-ARBA"/>
</dbReference>
<sequence length="224" mass="25235">MSEAKTDKVQIKSTESFENDKQNISWLNEELGSPILQALGDSDSCTSALPLPALPVVIPNTVDHPDNQLTSEKHKDEKPMKEIIMSSVSEFNITDASKDAKNERKLSESSTSTLASLEKCRKFSYIENDASVHQRDSDDECATLILACLFCQFWDFLIMLPNTCENWLTNTCCPSNRYYQTSNENHSNNDCNCDCDIDCSIFESCHETGECLELALEISEVCYR</sequence>
<keyword evidence="4" id="KW-1185">Reference proteome</keyword>
<gene>
    <name evidence="3" type="ORF">Y1Q_0023824</name>
</gene>
<evidence type="ECO:0000256" key="1">
    <source>
        <dbReference type="ARBA" id="ARBA00025778"/>
    </source>
</evidence>
<dbReference type="AlphaFoldDB" id="A0A151MKC3"/>
<organism evidence="3 4">
    <name type="scientific">Alligator mississippiensis</name>
    <name type="common">American alligator</name>
    <dbReference type="NCBI Taxonomy" id="8496"/>
    <lineage>
        <taxon>Eukaryota</taxon>
        <taxon>Metazoa</taxon>
        <taxon>Chordata</taxon>
        <taxon>Craniata</taxon>
        <taxon>Vertebrata</taxon>
        <taxon>Euteleostomi</taxon>
        <taxon>Archelosauria</taxon>
        <taxon>Archosauria</taxon>
        <taxon>Crocodylia</taxon>
        <taxon>Alligatoridae</taxon>
        <taxon>Alligatorinae</taxon>
        <taxon>Alligator</taxon>
    </lineage>
</organism>
<reference evidence="3 4" key="1">
    <citation type="journal article" date="2012" name="Genome Biol.">
        <title>Sequencing three crocodilian genomes to illuminate the evolution of archosaurs and amniotes.</title>
        <authorList>
            <person name="St John J.A."/>
            <person name="Braun E.L."/>
            <person name="Isberg S.R."/>
            <person name="Miles L.G."/>
            <person name="Chong A.Y."/>
            <person name="Gongora J."/>
            <person name="Dalzell P."/>
            <person name="Moran C."/>
            <person name="Bed'hom B."/>
            <person name="Abzhanov A."/>
            <person name="Burgess S.C."/>
            <person name="Cooksey A.M."/>
            <person name="Castoe T.A."/>
            <person name="Crawford N.G."/>
            <person name="Densmore L.D."/>
            <person name="Drew J.C."/>
            <person name="Edwards S.V."/>
            <person name="Faircloth B.C."/>
            <person name="Fujita M.K."/>
            <person name="Greenwold M.J."/>
            <person name="Hoffmann F.G."/>
            <person name="Howard J.M."/>
            <person name="Iguchi T."/>
            <person name="Janes D.E."/>
            <person name="Khan S.Y."/>
            <person name="Kohno S."/>
            <person name="de Koning A.J."/>
            <person name="Lance S.L."/>
            <person name="McCarthy F.M."/>
            <person name="McCormack J.E."/>
            <person name="Merchant M.E."/>
            <person name="Peterson D.G."/>
            <person name="Pollock D.D."/>
            <person name="Pourmand N."/>
            <person name="Raney B.J."/>
            <person name="Roessler K.A."/>
            <person name="Sanford J.R."/>
            <person name="Sawyer R.H."/>
            <person name="Schmidt C.J."/>
            <person name="Triplett E.W."/>
            <person name="Tuberville T.D."/>
            <person name="Venegas-Anaya M."/>
            <person name="Howard J.T."/>
            <person name="Jarvis E.D."/>
            <person name="Guillette L.J.Jr."/>
            <person name="Glenn T.C."/>
            <person name="Green R.E."/>
            <person name="Ray D.A."/>
        </authorList>
    </citation>
    <scope>NUCLEOTIDE SEQUENCE [LARGE SCALE GENOMIC DNA]</scope>
    <source>
        <strain evidence="3">KSC_2009_1</strain>
    </source>
</reference>
<proteinExistence type="inferred from homology"/>
<evidence type="ECO:0000313" key="4">
    <source>
        <dbReference type="Proteomes" id="UP000050525"/>
    </source>
</evidence>
<accession>A0A151MKC3</accession>
<dbReference type="PANTHER" id="PTHR15304">
    <property type="entry name" value="MYOD FAMILY INHIBITOR"/>
    <property type="match status" value="1"/>
</dbReference>
<comment type="caution">
    <text evidence="3">The sequence shown here is derived from an EMBL/GenBank/DDBJ whole genome shotgun (WGS) entry which is preliminary data.</text>
</comment>
<dbReference type="Pfam" id="PF15316">
    <property type="entry name" value="MDFI"/>
    <property type="match status" value="1"/>
</dbReference>
<feature type="region of interest" description="Disordered" evidence="2">
    <location>
        <begin position="1"/>
        <end position="20"/>
    </location>
</feature>
<dbReference type="PANTHER" id="PTHR15304:SF2">
    <property type="entry name" value="MYOD FAMILY INHIBITOR DOMAIN-CONTAINING PROTEIN 2"/>
    <property type="match status" value="1"/>
</dbReference>